<name>A0A0A0K6Q2_CUCSA</name>
<dbReference type="GO" id="GO:0009535">
    <property type="term" value="C:chloroplast thylakoid membrane"/>
    <property type="evidence" value="ECO:0000318"/>
    <property type="project" value="GO_Central"/>
</dbReference>
<dbReference type="InterPro" id="IPR040003">
    <property type="entry name" value="PG18-like"/>
</dbReference>
<accession>A0A0A0K6Q2</accession>
<gene>
    <name evidence="2" type="ORF">Csa_7G337600</name>
</gene>
<evidence type="ECO:0000313" key="3">
    <source>
        <dbReference type="Proteomes" id="UP000029981"/>
    </source>
</evidence>
<protein>
    <submittedName>
        <fullName evidence="2">Uncharacterized protein</fullName>
    </submittedName>
</protein>
<organism evidence="2 3">
    <name type="scientific">Cucumis sativus</name>
    <name type="common">Cucumber</name>
    <dbReference type="NCBI Taxonomy" id="3659"/>
    <lineage>
        <taxon>Eukaryota</taxon>
        <taxon>Viridiplantae</taxon>
        <taxon>Streptophyta</taxon>
        <taxon>Embryophyta</taxon>
        <taxon>Tracheophyta</taxon>
        <taxon>Spermatophyta</taxon>
        <taxon>Magnoliopsida</taxon>
        <taxon>eudicotyledons</taxon>
        <taxon>Gunneridae</taxon>
        <taxon>Pentapetalae</taxon>
        <taxon>rosids</taxon>
        <taxon>fabids</taxon>
        <taxon>Cucurbitales</taxon>
        <taxon>Cucurbitaceae</taxon>
        <taxon>Benincaseae</taxon>
        <taxon>Cucumis</taxon>
    </lineage>
</organism>
<feature type="compositionally biased region" description="Basic and acidic residues" evidence="1">
    <location>
        <begin position="124"/>
        <end position="137"/>
    </location>
</feature>
<evidence type="ECO:0000313" key="2">
    <source>
        <dbReference type="EMBL" id="KGN44584.1"/>
    </source>
</evidence>
<dbReference type="OrthoDB" id="532061at2759"/>
<dbReference type="Gramene" id="KGN44584">
    <property type="protein sequence ID" value="KGN44584"/>
    <property type="gene ID" value="Csa_7G337600"/>
</dbReference>
<reference evidence="2 3" key="1">
    <citation type="journal article" date="2009" name="Nat. Genet.">
        <title>The genome of the cucumber, Cucumis sativus L.</title>
        <authorList>
            <person name="Huang S."/>
            <person name="Li R."/>
            <person name="Zhang Z."/>
            <person name="Li L."/>
            <person name="Gu X."/>
            <person name="Fan W."/>
            <person name="Lucas W.J."/>
            <person name="Wang X."/>
            <person name="Xie B."/>
            <person name="Ni P."/>
            <person name="Ren Y."/>
            <person name="Zhu H."/>
            <person name="Li J."/>
            <person name="Lin K."/>
            <person name="Jin W."/>
            <person name="Fei Z."/>
            <person name="Li G."/>
            <person name="Staub J."/>
            <person name="Kilian A."/>
            <person name="van der Vossen E.A."/>
            <person name="Wu Y."/>
            <person name="Guo J."/>
            <person name="He J."/>
            <person name="Jia Z."/>
            <person name="Ren Y."/>
            <person name="Tian G."/>
            <person name="Lu Y."/>
            <person name="Ruan J."/>
            <person name="Qian W."/>
            <person name="Wang M."/>
            <person name="Huang Q."/>
            <person name="Li B."/>
            <person name="Xuan Z."/>
            <person name="Cao J."/>
            <person name="Asan"/>
            <person name="Wu Z."/>
            <person name="Zhang J."/>
            <person name="Cai Q."/>
            <person name="Bai Y."/>
            <person name="Zhao B."/>
            <person name="Han Y."/>
            <person name="Li Y."/>
            <person name="Li X."/>
            <person name="Wang S."/>
            <person name="Shi Q."/>
            <person name="Liu S."/>
            <person name="Cho W.K."/>
            <person name="Kim J.Y."/>
            <person name="Xu Y."/>
            <person name="Heller-Uszynska K."/>
            <person name="Miao H."/>
            <person name="Cheng Z."/>
            <person name="Zhang S."/>
            <person name="Wu J."/>
            <person name="Yang Y."/>
            <person name="Kang H."/>
            <person name="Li M."/>
            <person name="Liang H."/>
            <person name="Ren X."/>
            <person name="Shi Z."/>
            <person name="Wen M."/>
            <person name="Jian M."/>
            <person name="Yang H."/>
            <person name="Zhang G."/>
            <person name="Yang Z."/>
            <person name="Chen R."/>
            <person name="Liu S."/>
            <person name="Li J."/>
            <person name="Ma L."/>
            <person name="Liu H."/>
            <person name="Zhou Y."/>
            <person name="Zhao J."/>
            <person name="Fang X."/>
            <person name="Li G."/>
            <person name="Fang L."/>
            <person name="Li Y."/>
            <person name="Liu D."/>
            <person name="Zheng H."/>
            <person name="Zhang Y."/>
            <person name="Qin N."/>
            <person name="Li Z."/>
            <person name="Yang G."/>
            <person name="Yang S."/>
            <person name="Bolund L."/>
            <person name="Kristiansen K."/>
            <person name="Zheng H."/>
            <person name="Li S."/>
            <person name="Zhang X."/>
            <person name="Yang H."/>
            <person name="Wang J."/>
            <person name="Sun R."/>
            <person name="Zhang B."/>
            <person name="Jiang S."/>
            <person name="Wang J."/>
            <person name="Du Y."/>
            <person name="Li S."/>
        </authorList>
    </citation>
    <scope>NUCLEOTIDE SEQUENCE [LARGE SCALE GENOMIC DNA]</scope>
    <source>
        <strain evidence="3">cv. 9930</strain>
    </source>
</reference>
<reference evidence="2 3" key="3">
    <citation type="journal article" date="2010" name="BMC Genomics">
        <title>Transcriptome sequencing and comparative analysis of cucumber flowers with different sex types.</title>
        <authorList>
            <person name="Guo S."/>
            <person name="Zheng Y."/>
            <person name="Joung J.G."/>
            <person name="Liu S."/>
            <person name="Zhang Z."/>
            <person name="Crasta O.R."/>
            <person name="Sobral B.W."/>
            <person name="Xu Y."/>
            <person name="Huang S."/>
            <person name="Fei Z."/>
        </authorList>
    </citation>
    <scope>NUCLEOTIDE SEQUENCE [LARGE SCALE GENOMIC DNA]</scope>
    <source>
        <strain evidence="3">cv. 9930</strain>
    </source>
</reference>
<dbReference type="KEGG" id="csv:101211409"/>
<feature type="compositionally biased region" description="Polar residues" evidence="1">
    <location>
        <begin position="169"/>
        <end position="178"/>
    </location>
</feature>
<dbReference type="PANTHER" id="PTHR35745">
    <property type="entry name" value="BNACNNG14650D PROTEIN"/>
    <property type="match status" value="1"/>
</dbReference>
<evidence type="ECO:0000256" key="1">
    <source>
        <dbReference type="SAM" id="MobiDB-lite"/>
    </source>
</evidence>
<dbReference type="OMA" id="NERIGST"/>
<dbReference type="Pfam" id="PF20711">
    <property type="entry name" value="DUF6825"/>
    <property type="match status" value="1"/>
</dbReference>
<dbReference type="STRING" id="3659.A0A0A0K6Q2"/>
<feature type="region of interest" description="Disordered" evidence="1">
    <location>
        <begin position="124"/>
        <end position="178"/>
    </location>
</feature>
<reference evidence="2 3" key="4">
    <citation type="journal article" date="2011" name="BMC Genomics">
        <title>RNA-Seq improves annotation of protein-coding genes in the cucumber genome.</title>
        <authorList>
            <person name="Li Z."/>
            <person name="Zhang Z."/>
            <person name="Yan P."/>
            <person name="Huang S."/>
            <person name="Fei Z."/>
            <person name="Lin K."/>
        </authorList>
    </citation>
    <scope>NUCLEOTIDE SEQUENCE [LARGE SCALE GENOMIC DNA]</scope>
    <source>
        <strain evidence="3">cv. 9930</strain>
    </source>
</reference>
<keyword evidence="3" id="KW-1185">Reference proteome</keyword>
<dbReference type="Proteomes" id="UP000029981">
    <property type="component" value="Chromosome 7"/>
</dbReference>
<dbReference type="eggNOG" id="ENOG502S46M">
    <property type="taxonomic scope" value="Eukaryota"/>
</dbReference>
<dbReference type="EMBL" id="CM002928">
    <property type="protein sequence ID" value="KGN44584.1"/>
    <property type="molecule type" value="Genomic_DNA"/>
</dbReference>
<dbReference type="PANTHER" id="PTHR35745:SF1">
    <property type="entry name" value="OS04G0513000 PROTEIN"/>
    <property type="match status" value="1"/>
</dbReference>
<sequence>MSSGVTSSVSQSPFSLVTTKPKITHYSPPSLLLFRSSSTPSNLKFRGISHFQPNGPSRFLARCSSGDGDSRTVLDAFFLGKALAEALTERIESTIGEVLSGIGRLQAEQQKQITDFQDEVIERAKKAKEKAARDSKEVQGPVSSSVISPKIEVFSSPTSSSPDADSESVVNQDPSLGE</sequence>
<dbReference type="GO" id="GO:0010027">
    <property type="term" value="P:thylakoid membrane organization"/>
    <property type="evidence" value="ECO:0007669"/>
    <property type="project" value="InterPro"/>
</dbReference>
<reference evidence="2 3" key="2">
    <citation type="journal article" date="2009" name="PLoS ONE">
        <title>An integrated genetic and cytogenetic map of the cucumber genome.</title>
        <authorList>
            <person name="Ren Y."/>
            <person name="Zhang Z."/>
            <person name="Liu J."/>
            <person name="Staub J.E."/>
            <person name="Han Y."/>
            <person name="Cheng Z."/>
            <person name="Li X."/>
            <person name="Lu J."/>
            <person name="Miao H."/>
            <person name="Kang H."/>
            <person name="Xie B."/>
            <person name="Gu X."/>
            <person name="Wang X."/>
            <person name="Du Y."/>
            <person name="Jin W."/>
            <person name="Huang S."/>
        </authorList>
    </citation>
    <scope>NUCLEOTIDE SEQUENCE [LARGE SCALE GENOMIC DNA]</scope>
    <source>
        <strain evidence="3">cv. 9930</strain>
    </source>
</reference>
<dbReference type="AlphaFoldDB" id="A0A0A0K6Q2"/>
<proteinExistence type="predicted"/>